<dbReference type="Proteomes" id="UP000245379">
    <property type="component" value="Unassembled WGS sequence"/>
</dbReference>
<evidence type="ECO:0000313" key="2">
    <source>
        <dbReference type="EMBL" id="PWS27771.1"/>
    </source>
</evidence>
<evidence type="ECO:0000256" key="1">
    <source>
        <dbReference type="SAM" id="SignalP"/>
    </source>
</evidence>
<keyword evidence="3" id="KW-1185">Reference proteome</keyword>
<protein>
    <recommendedName>
        <fullName evidence="4">Lipocalin-like domain-containing protein</fullName>
    </recommendedName>
</protein>
<feature type="chain" id="PRO_5016238598" description="Lipocalin-like domain-containing protein" evidence="1">
    <location>
        <begin position="24"/>
        <end position="144"/>
    </location>
</feature>
<dbReference type="RefSeq" id="WP_109925475.1">
    <property type="nucleotide sequence ID" value="NZ_QGNZ01000002.1"/>
</dbReference>
<organism evidence="2 3">
    <name type="scientific">Pedobacter yonginense</name>
    <dbReference type="NCBI Taxonomy" id="651869"/>
    <lineage>
        <taxon>Bacteria</taxon>
        <taxon>Pseudomonadati</taxon>
        <taxon>Bacteroidota</taxon>
        <taxon>Sphingobacteriia</taxon>
        <taxon>Sphingobacteriales</taxon>
        <taxon>Sphingobacteriaceae</taxon>
        <taxon>Pedobacter</taxon>
    </lineage>
</organism>
<name>A0A317ELU5_9SPHI</name>
<feature type="signal peptide" evidence="1">
    <location>
        <begin position="1"/>
        <end position="23"/>
    </location>
</feature>
<evidence type="ECO:0008006" key="4">
    <source>
        <dbReference type="Google" id="ProtNLM"/>
    </source>
</evidence>
<reference evidence="2 3" key="1">
    <citation type="submission" date="2018-05" db="EMBL/GenBank/DDBJ databases">
        <title>Pedobacter paludis sp. nov., isolated from wetland soil.</title>
        <authorList>
            <person name="Zhang Y."/>
            <person name="Wang G."/>
        </authorList>
    </citation>
    <scope>NUCLEOTIDE SEQUENCE [LARGE SCALE GENOMIC DNA]</scope>
    <source>
        <strain evidence="2 3">KCTC22721</strain>
    </source>
</reference>
<comment type="caution">
    <text evidence="2">The sequence shown here is derived from an EMBL/GenBank/DDBJ whole genome shotgun (WGS) entry which is preliminary data.</text>
</comment>
<evidence type="ECO:0000313" key="3">
    <source>
        <dbReference type="Proteomes" id="UP000245379"/>
    </source>
</evidence>
<proteinExistence type="predicted"/>
<dbReference type="AlphaFoldDB" id="A0A317ELU5"/>
<dbReference type="EMBL" id="QGNZ01000002">
    <property type="protein sequence ID" value="PWS27771.1"/>
    <property type="molecule type" value="Genomic_DNA"/>
</dbReference>
<gene>
    <name evidence="2" type="ORF">DHW03_09340</name>
</gene>
<sequence>MKKLLLIAAICLAIACKKKTVDADDVTMYKWPLTSATITPAKVVDGKAETNFMLISGPSACLNNNFTLVFSKDGSYAFTSTGPLCDMITYKNAKWTRSGNEFKLEDGFGNASYLNLNGNTMTNNYTFTENSVTYTVKYIYTAKK</sequence>
<keyword evidence="1" id="KW-0732">Signal</keyword>
<dbReference type="PROSITE" id="PS51257">
    <property type="entry name" value="PROKAR_LIPOPROTEIN"/>
    <property type="match status" value="1"/>
</dbReference>
<accession>A0A317ELU5</accession>
<dbReference type="OrthoDB" id="771052at2"/>